<proteinExistence type="predicted"/>
<accession>A0A9P7XJJ3</accession>
<evidence type="ECO:0000313" key="2">
    <source>
        <dbReference type="Proteomes" id="UP000707451"/>
    </source>
</evidence>
<sequence length="492" mass="56222">MPEQPQPTRPVNRTNALMMPEIIALVGQYLPLFVHRFEIGWGREGIIWSPKTLRDAATVCRAWHSVLTGVLWHTYDHALMVDNVSPKVLGRNMHLVRRLSLMDEYLMWPYYDRTPLQQALSRYQHISCLEVSEEIFLHQSLSELNAESLSELKLTGYGLRMGVAMMLAQSEVLGAGPVQVYTHGLEEAGHRKASSPKLVVLERCVLSEIFSGIRPTEEPPRGEDIVMEDAADIGTLPITHLVINDRVFSFALREISICASPGLKQLETSLLKVERNQNYAELIRDHCQELEVLAVHSKHMTWTQEMVKKMPQSIRELVLHLKHYLLDVAGTIAERGASLTRLELDFAEDFIDWDDRHLSRIGEILRGCSELQEFVYHHHIHDHFVTTKLLKDKWNLPHLKALRLHGLHPDCIYVLDALACKDVGPQTPNTVPLGWRRNMGEPYCDTCYIQKRGEAMALMKGRHAPFEAVLLCHVQKLPSLSEVVLTENVYKR</sequence>
<evidence type="ECO:0000313" key="1">
    <source>
        <dbReference type="EMBL" id="KAG9061714.1"/>
    </source>
</evidence>
<reference evidence="1" key="1">
    <citation type="submission" date="2021-06" db="EMBL/GenBank/DDBJ databases">
        <title>Genome Sequence of Mortierella hyaline Strain SCG-10, a Cold-Adapted, Nitrate-Reducing Fungus Isolated from Soil in Minnesota, USA.</title>
        <authorList>
            <person name="Aldossari N."/>
        </authorList>
    </citation>
    <scope>NUCLEOTIDE SEQUENCE</scope>
    <source>
        <strain evidence="1">SCG-10</strain>
    </source>
</reference>
<dbReference type="Proteomes" id="UP000707451">
    <property type="component" value="Unassembled WGS sequence"/>
</dbReference>
<dbReference type="OrthoDB" id="10412976at2759"/>
<dbReference type="EMBL" id="JAHRHY010000022">
    <property type="protein sequence ID" value="KAG9061714.1"/>
    <property type="molecule type" value="Genomic_DNA"/>
</dbReference>
<keyword evidence="2" id="KW-1185">Reference proteome</keyword>
<protein>
    <submittedName>
        <fullName evidence="1">Uncharacterized protein</fullName>
    </submittedName>
</protein>
<dbReference type="AlphaFoldDB" id="A0A9P7XJJ3"/>
<organism evidence="1 2">
    <name type="scientific">Linnemannia hyalina</name>
    <dbReference type="NCBI Taxonomy" id="64524"/>
    <lineage>
        <taxon>Eukaryota</taxon>
        <taxon>Fungi</taxon>
        <taxon>Fungi incertae sedis</taxon>
        <taxon>Mucoromycota</taxon>
        <taxon>Mortierellomycotina</taxon>
        <taxon>Mortierellomycetes</taxon>
        <taxon>Mortierellales</taxon>
        <taxon>Mortierellaceae</taxon>
        <taxon>Linnemannia</taxon>
    </lineage>
</organism>
<gene>
    <name evidence="1" type="ORF">KI688_006863</name>
</gene>
<name>A0A9P7XJJ3_9FUNG</name>
<comment type="caution">
    <text evidence="1">The sequence shown here is derived from an EMBL/GenBank/DDBJ whole genome shotgun (WGS) entry which is preliminary data.</text>
</comment>